<dbReference type="AlphaFoldDB" id="A0A8S1JD33"/>
<accession>A0A8S1JD33</accession>
<evidence type="ECO:0000313" key="7">
    <source>
        <dbReference type="EMBL" id="CAD7703513.1"/>
    </source>
</evidence>
<keyword evidence="2" id="KW-0238">DNA-binding</keyword>
<dbReference type="GO" id="GO:0003700">
    <property type="term" value="F:DNA-binding transcription factor activity"/>
    <property type="evidence" value="ECO:0007669"/>
    <property type="project" value="InterPro"/>
</dbReference>
<evidence type="ECO:0000313" key="8">
    <source>
        <dbReference type="Proteomes" id="UP000708148"/>
    </source>
</evidence>
<dbReference type="InterPro" id="IPR003035">
    <property type="entry name" value="RWP-RK_dom"/>
</dbReference>
<dbReference type="InterPro" id="IPR045012">
    <property type="entry name" value="NLP"/>
</dbReference>
<dbReference type="OrthoDB" id="6270329at2759"/>
<evidence type="ECO:0000259" key="6">
    <source>
        <dbReference type="PROSITE" id="PS51519"/>
    </source>
</evidence>
<sequence>MDVQGSDKMGGWTPPNNGLSNDLNHRFSTAIMNFNAELSGCRTGALVQVWMPEMCRDGNMVLQTKGLPFSISGVGDLLALFRCVSCRYRFTTDISKPHLMGVIGRVYSSGQPELCYDVQRYDPSVYLRASEAQRCRVHSTLVTPVYLSAERERAVSVVEVSHHDKDVKFPEIINRLSTCLESVQLYMADIDINSVSFGLRNWAVDMAQIAGEPVIKAETEFGRECEATPPGYNPLVWAPTGSPQETVPTDMDKHAVAATAPAPLMGGWTPSRGFPPRGRPVMPGVASAPAIRIPPKGDFVSRSASGPLSRHFLPPRSGFVSKSRSGPLTRPSNLYSAPPGSRQGVLSPQWSPENAGLHGTDFTAGPLAASQPAAPSPIRNVMDPLPASTGLEALNIPPPASSPLPSIDAPAQPERYSSDSDCFSDVSDGEDGDNDKSGKDSKLETDAEGGQLERANSSGQSTKNDNRLGGGAGKRLTFKDLQGCFGVGLKEAAAQLGICPTTLKRACRRNGISRWPSRQISKLSKAWHQMGYQGSPPAWLVRKAITGNLKCDNLVFSLNAGLHLGLMQGGGAQPAPALPQPTPGWNAVNRQALGSLSAPAASGLAREADLSMGQPACQLGPSTPQLPTMPTDQADFFDEMAGMLQEPAGAPAWQCPTPGPSSLHALNPEHEARRVFRSNSAYGSEAFQCRSPDFSGGGIDARQHQGKEQLLSGPALAAFDGLGDSFATDIGFANTLGRPPLDNATFSGVDGTPSVNELGIAGGLF</sequence>
<keyword evidence="4" id="KW-0539">Nucleus</keyword>
<feature type="compositionally biased region" description="Polar residues" evidence="5">
    <location>
        <begin position="454"/>
        <end position="463"/>
    </location>
</feature>
<proteinExistence type="predicted"/>
<dbReference type="PANTHER" id="PTHR32002">
    <property type="entry name" value="PROTEIN NLP8"/>
    <property type="match status" value="1"/>
</dbReference>
<evidence type="ECO:0000256" key="2">
    <source>
        <dbReference type="ARBA" id="ARBA00023125"/>
    </source>
</evidence>
<dbReference type="PANTHER" id="PTHR32002:SF41">
    <property type="entry name" value="PROTEIN NLP8"/>
    <property type="match status" value="1"/>
</dbReference>
<dbReference type="Proteomes" id="UP000708148">
    <property type="component" value="Unassembled WGS sequence"/>
</dbReference>
<evidence type="ECO:0000256" key="4">
    <source>
        <dbReference type="ARBA" id="ARBA00023242"/>
    </source>
</evidence>
<dbReference type="GO" id="GO:0003677">
    <property type="term" value="F:DNA binding"/>
    <property type="evidence" value="ECO:0007669"/>
    <property type="project" value="UniProtKB-KW"/>
</dbReference>
<dbReference type="PROSITE" id="PS51519">
    <property type="entry name" value="RWP_RK"/>
    <property type="match status" value="1"/>
</dbReference>
<protein>
    <recommendedName>
        <fullName evidence="6">RWP-RK domain-containing protein</fullName>
    </recommendedName>
</protein>
<keyword evidence="3" id="KW-0804">Transcription</keyword>
<feature type="domain" description="RWP-RK" evidence="6">
    <location>
        <begin position="458"/>
        <end position="543"/>
    </location>
</feature>
<evidence type="ECO:0000256" key="3">
    <source>
        <dbReference type="ARBA" id="ARBA00023163"/>
    </source>
</evidence>
<keyword evidence="8" id="KW-1185">Reference proteome</keyword>
<evidence type="ECO:0000256" key="1">
    <source>
        <dbReference type="ARBA" id="ARBA00023015"/>
    </source>
</evidence>
<feature type="compositionally biased region" description="Polar residues" evidence="5">
    <location>
        <begin position="320"/>
        <end position="335"/>
    </location>
</feature>
<evidence type="ECO:0000256" key="5">
    <source>
        <dbReference type="SAM" id="MobiDB-lite"/>
    </source>
</evidence>
<gene>
    <name evidence="7" type="ORF">OSTQU699_LOCUS8870</name>
</gene>
<feature type="region of interest" description="Disordered" evidence="5">
    <location>
        <begin position="262"/>
        <end position="472"/>
    </location>
</feature>
<reference evidence="7" key="1">
    <citation type="submission" date="2020-12" db="EMBL/GenBank/DDBJ databases">
        <authorList>
            <person name="Iha C."/>
        </authorList>
    </citation>
    <scope>NUCLEOTIDE SEQUENCE</scope>
</reference>
<name>A0A8S1JD33_9CHLO</name>
<dbReference type="EMBL" id="CAJHUC010002274">
    <property type="protein sequence ID" value="CAD7703513.1"/>
    <property type="molecule type" value="Genomic_DNA"/>
</dbReference>
<feature type="compositionally biased region" description="Low complexity" evidence="5">
    <location>
        <begin position="364"/>
        <end position="377"/>
    </location>
</feature>
<feature type="compositionally biased region" description="Basic and acidic residues" evidence="5">
    <location>
        <begin position="434"/>
        <end position="445"/>
    </location>
</feature>
<keyword evidence="1" id="KW-0805">Transcription regulation</keyword>
<organism evidence="7 8">
    <name type="scientific">Ostreobium quekettii</name>
    <dbReference type="NCBI Taxonomy" id="121088"/>
    <lineage>
        <taxon>Eukaryota</taxon>
        <taxon>Viridiplantae</taxon>
        <taxon>Chlorophyta</taxon>
        <taxon>core chlorophytes</taxon>
        <taxon>Ulvophyceae</taxon>
        <taxon>TCBD clade</taxon>
        <taxon>Bryopsidales</taxon>
        <taxon>Ostreobineae</taxon>
        <taxon>Ostreobiaceae</taxon>
        <taxon>Ostreobium</taxon>
    </lineage>
</organism>
<dbReference type="Pfam" id="PF02042">
    <property type="entry name" value="RWP-RK"/>
    <property type="match status" value="1"/>
</dbReference>
<comment type="caution">
    <text evidence="7">The sequence shown here is derived from an EMBL/GenBank/DDBJ whole genome shotgun (WGS) entry which is preliminary data.</text>
</comment>